<accession>A0A420Y0N7</accession>
<gene>
    <name evidence="3" type="ORF">DL546_003443</name>
</gene>
<sequence>MVIFTLTAVLLGFLARNALAQGTPPAGCCATAAMLRFECSRLTIERLDPLVNPGLLGTPHNHQIVGGNAFNASMPPVDYDPATESTCTSCTFSEDFSNYWTANLYFQARNGSFKRVPQLVNLGLRGREGITVYYIPPYDGKTKVTAFKKGFRMLVGDAMLRQAQGQQKQLCHRCTPNVAQDPFGGAPCTGDDTAYLPLEKCGGGIRTTITFPTCWDGKNLDSPDHKSHVAYPSSGSFETTGPCPASHPVRLPQLMYEVMWDTRQFNDEEWPEKGKQPFVYSMGDATGYGQHGDYIFGWKEDALQKAMDHRCSGDSCAGVIKTQTADDAMACTLPQTVQENIEGWIPSLPGGAAITY</sequence>
<evidence type="ECO:0000259" key="2">
    <source>
        <dbReference type="Pfam" id="PF09362"/>
    </source>
</evidence>
<name>A0A420Y0N7_9PEZI</name>
<dbReference type="InterPro" id="IPR018535">
    <property type="entry name" value="DUF1996"/>
</dbReference>
<reference evidence="3 4" key="1">
    <citation type="submission" date="2018-08" db="EMBL/GenBank/DDBJ databases">
        <title>Draft genome of the lignicolous fungus Coniochaeta pulveracea.</title>
        <authorList>
            <person name="Borstlap C.J."/>
            <person name="De Witt R.N."/>
            <person name="Botha A."/>
            <person name="Volschenk H."/>
        </authorList>
    </citation>
    <scope>NUCLEOTIDE SEQUENCE [LARGE SCALE GENOMIC DNA]</scope>
    <source>
        <strain evidence="3 4">CAB683</strain>
    </source>
</reference>
<evidence type="ECO:0000256" key="1">
    <source>
        <dbReference type="SAM" id="SignalP"/>
    </source>
</evidence>
<dbReference type="PANTHER" id="PTHR43662:SF2">
    <property type="entry name" value="DUF1996 DOMAIN-CONTAINING PROTEIN"/>
    <property type="match status" value="1"/>
</dbReference>
<comment type="caution">
    <text evidence="3">The sequence shown here is derived from an EMBL/GenBank/DDBJ whole genome shotgun (WGS) entry which is preliminary data.</text>
</comment>
<dbReference type="Proteomes" id="UP000275385">
    <property type="component" value="Unassembled WGS sequence"/>
</dbReference>
<dbReference type="Pfam" id="PF09362">
    <property type="entry name" value="DUF1996"/>
    <property type="match status" value="1"/>
</dbReference>
<feature type="domain" description="DUF1996" evidence="2">
    <location>
        <begin position="48"/>
        <end position="298"/>
    </location>
</feature>
<protein>
    <recommendedName>
        <fullName evidence="2">DUF1996 domain-containing protein</fullName>
    </recommendedName>
</protein>
<proteinExistence type="predicted"/>
<feature type="signal peptide" evidence="1">
    <location>
        <begin position="1"/>
        <end position="20"/>
    </location>
</feature>
<keyword evidence="4" id="KW-1185">Reference proteome</keyword>
<organism evidence="3 4">
    <name type="scientific">Coniochaeta pulveracea</name>
    <dbReference type="NCBI Taxonomy" id="177199"/>
    <lineage>
        <taxon>Eukaryota</taxon>
        <taxon>Fungi</taxon>
        <taxon>Dikarya</taxon>
        <taxon>Ascomycota</taxon>
        <taxon>Pezizomycotina</taxon>
        <taxon>Sordariomycetes</taxon>
        <taxon>Sordariomycetidae</taxon>
        <taxon>Coniochaetales</taxon>
        <taxon>Coniochaetaceae</taxon>
        <taxon>Coniochaeta</taxon>
    </lineage>
</organism>
<dbReference type="OrthoDB" id="74764at2759"/>
<dbReference type="AlphaFoldDB" id="A0A420Y0N7"/>
<feature type="chain" id="PRO_5019215183" description="DUF1996 domain-containing protein" evidence="1">
    <location>
        <begin position="21"/>
        <end position="356"/>
    </location>
</feature>
<keyword evidence="1" id="KW-0732">Signal</keyword>
<evidence type="ECO:0000313" key="3">
    <source>
        <dbReference type="EMBL" id="RKU41330.1"/>
    </source>
</evidence>
<evidence type="ECO:0000313" key="4">
    <source>
        <dbReference type="Proteomes" id="UP000275385"/>
    </source>
</evidence>
<dbReference type="EMBL" id="QVQW01000077">
    <property type="protein sequence ID" value="RKU41330.1"/>
    <property type="molecule type" value="Genomic_DNA"/>
</dbReference>
<dbReference type="PANTHER" id="PTHR43662">
    <property type="match status" value="1"/>
</dbReference>